<accession>A0A1X1K5L7</accession>
<dbReference type="Proteomes" id="UP000193367">
    <property type="component" value="Unassembled WGS sequence"/>
</dbReference>
<reference evidence="1 2" key="1">
    <citation type="journal article" date="2016" name="Eur. J. Clin. Microbiol. Infect. Dis.">
        <title>Whole genome sequencing as a tool for phylogenetic analysis of clinical strains of Mitis group streptococci.</title>
        <authorList>
            <person name="Rasmussen L.H."/>
            <person name="Dargis R."/>
            <person name="Hojholt K."/>
            <person name="Christensen J.J."/>
            <person name="Skovgaard O."/>
            <person name="Justesen U.S."/>
            <person name="Rosenvinge F.S."/>
            <person name="Moser C."/>
            <person name="Lukjancenko O."/>
            <person name="Rasmussen S."/>
            <person name="Nielsen X.C."/>
        </authorList>
    </citation>
    <scope>NUCLEOTIDE SEQUENCE [LARGE SCALE GENOMIC DNA]</scope>
    <source>
        <strain evidence="1 2">RH_17439_08</strain>
    </source>
</reference>
<gene>
    <name evidence="1" type="ORF">B7698_05830</name>
</gene>
<comment type="caution">
    <text evidence="1">The sequence shown here is derived from an EMBL/GenBank/DDBJ whole genome shotgun (WGS) entry which is preliminary data.</text>
</comment>
<protein>
    <recommendedName>
        <fullName evidence="3">Gp45</fullName>
    </recommendedName>
</protein>
<dbReference type="RefSeq" id="WP_084864948.1">
    <property type="nucleotide sequence ID" value="NZ_NCVH01000031.1"/>
</dbReference>
<proteinExistence type="predicted"/>
<organism evidence="1 2">
    <name type="scientific">Streptococcus mitis</name>
    <dbReference type="NCBI Taxonomy" id="28037"/>
    <lineage>
        <taxon>Bacteria</taxon>
        <taxon>Bacillati</taxon>
        <taxon>Bacillota</taxon>
        <taxon>Bacilli</taxon>
        <taxon>Lactobacillales</taxon>
        <taxon>Streptococcaceae</taxon>
        <taxon>Streptococcus</taxon>
        <taxon>Streptococcus mitis group</taxon>
    </lineage>
</organism>
<evidence type="ECO:0000313" key="1">
    <source>
        <dbReference type="EMBL" id="ORO94762.1"/>
    </source>
</evidence>
<sequence>MIELVVRKFLSKELKVPCYLEHKKDLPESYVMIEKTGAGGNDYTHSATLAFQSYAPSLQKAAELNEVVKQAVENLITVDEVCGVHHNSDYNFTDTETKKYRYQAVYDINYF</sequence>
<dbReference type="AlphaFoldDB" id="A0A1X1K5L7"/>
<evidence type="ECO:0008006" key="3">
    <source>
        <dbReference type="Google" id="ProtNLM"/>
    </source>
</evidence>
<dbReference type="EMBL" id="NCVH01000031">
    <property type="protein sequence ID" value="ORO94762.1"/>
    <property type="molecule type" value="Genomic_DNA"/>
</dbReference>
<name>A0A1X1K5L7_STRMT</name>
<evidence type="ECO:0000313" key="2">
    <source>
        <dbReference type="Proteomes" id="UP000193367"/>
    </source>
</evidence>